<dbReference type="AlphaFoldDB" id="A0A8T4IWD5"/>
<proteinExistence type="predicted"/>
<gene>
    <name evidence="1" type="ORF">KDA82_27200</name>
</gene>
<evidence type="ECO:0000313" key="2">
    <source>
        <dbReference type="Proteomes" id="UP000675554"/>
    </source>
</evidence>
<keyword evidence="2" id="KW-1185">Reference proteome</keyword>
<evidence type="ECO:0000313" key="1">
    <source>
        <dbReference type="EMBL" id="MBR7676626.1"/>
    </source>
</evidence>
<protein>
    <submittedName>
        <fullName evidence="1">Uncharacterized protein</fullName>
    </submittedName>
</protein>
<accession>A0A8T4IWD5</accession>
<name>A0A8T4IWD5_9ACTN</name>
<dbReference type="EMBL" id="JAGSMN010000705">
    <property type="protein sequence ID" value="MBR7676626.1"/>
    <property type="molecule type" value="Genomic_DNA"/>
</dbReference>
<comment type="caution">
    <text evidence="1">The sequence shown here is derived from an EMBL/GenBank/DDBJ whole genome shotgun (WGS) entry which is preliminary data.</text>
</comment>
<reference evidence="1" key="1">
    <citation type="submission" date="2021-04" db="EMBL/GenBank/DDBJ databases">
        <title>Sequencing of actinobacteria type strains.</title>
        <authorList>
            <person name="Nguyen G.-S."/>
            <person name="Wentzel A."/>
        </authorList>
    </citation>
    <scope>NUCLEOTIDE SEQUENCE</scope>
    <source>
        <strain evidence="1">DSM 42095</strain>
    </source>
</reference>
<dbReference type="Proteomes" id="UP000675554">
    <property type="component" value="Unassembled WGS sequence"/>
</dbReference>
<organism evidence="1 2">
    <name type="scientific">Streptomyces daliensis</name>
    <dbReference type="NCBI Taxonomy" id="299421"/>
    <lineage>
        <taxon>Bacteria</taxon>
        <taxon>Bacillati</taxon>
        <taxon>Actinomycetota</taxon>
        <taxon>Actinomycetes</taxon>
        <taxon>Kitasatosporales</taxon>
        <taxon>Streptomycetaceae</taxon>
        <taxon>Streptomyces</taxon>
    </lineage>
</organism>
<sequence length="167" mass="18704">MPPDHTVLIPADPEDVFYDPHGWATTAGFPVAVLEGQQARFVMRRIQDRAVRLMYELPHGTAFLTTYPRWMPSGQVVEIMEGNMATLLTAHACHPLRLREKGERLTVDGEPRDCVSTLLAPRRWWHARHARIGKALAHEGRTVILTAPLVGGRTLQLVTVSPRDVTS</sequence>